<reference evidence="1 2" key="1">
    <citation type="journal article" date="2020" name="ISME J.">
        <title>Uncovering the hidden diversity of litter-decomposition mechanisms in mushroom-forming fungi.</title>
        <authorList>
            <person name="Floudas D."/>
            <person name="Bentzer J."/>
            <person name="Ahren D."/>
            <person name="Johansson T."/>
            <person name="Persson P."/>
            <person name="Tunlid A."/>
        </authorList>
    </citation>
    <scope>NUCLEOTIDE SEQUENCE [LARGE SCALE GENOMIC DNA]</scope>
    <source>
        <strain evidence="1 2">CBS 175.51</strain>
    </source>
</reference>
<protein>
    <recommendedName>
        <fullName evidence="3">Phosphoglycerate mutase-like protein</fullName>
    </recommendedName>
</protein>
<evidence type="ECO:0000313" key="2">
    <source>
        <dbReference type="Proteomes" id="UP000541558"/>
    </source>
</evidence>
<dbReference type="AlphaFoldDB" id="A0A8H5FK81"/>
<dbReference type="PANTHER" id="PTHR11567:SF195">
    <property type="entry name" value="ACID PHOSPHATASE, PUTATIVE (AFU_ORTHOLOGUE AFUA_3G14570)-RELATED"/>
    <property type="match status" value="1"/>
</dbReference>
<organism evidence="1 2">
    <name type="scientific">Ephemerocybe angulata</name>
    <dbReference type="NCBI Taxonomy" id="980116"/>
    <lineage>
        <taxon>Eukaryota</taxon>
        <taxon>Fungi</taxon>
        <taxon>Dikarya</taxon>
        <taxon>Basidiomycota</taxon>
        <taxon>Agaricomycotina</taxon>
        <taxon>Agaricomycetes</taxon>
        <taxon>Agaricomycetidae</taxon>
        <taxon>Agaricales</taxon>
        <taxon>Agaricineae</taxon>
        <taxon>Psathyrellaceae</taxon>
        <taxon>Ephemerocybe</taxon>
    </lineage>
</organism>
<keyword evidence="2" id="KW-1185">Reference proteome</keyword>
<dbReference type="InterPro" id="IPR050645">
    <property type="entry name" value="Histidine_acid_phosphatase"/>
</dbReference>
<dbReference type="Gene3D" id="3.40.50.1240">
    <property type="entry name" value="Phosphoglycerate mutase-like"/>
    <property type="match status" value="1"/>
</dbReference>
<proteinExistence type="predicted"/>
<gene>
    <name evidence="1" type="ORF">D9611_009181</name>
</gene>
<dbReference type="OrthoDB" id="10262962at2759"/>
<name>A0A8H5FK81_9AGAR</name>
<dbReference type="Proteomes" id="UP000541558">
    <property type="component" value="Unassembled WGS sequence"/>
</dbReference>
<evidence type="ECO:0000313" key="1">
    <source>
        <dbReference type="EMBL" id="KAF5339866.1"/>
    </source>
</evidence>
<dbReference type="PANTHER" id="PTHR11567">
    <property type="entry name" value="ACID PHOSPHATASE-RELATED"/>
    <property type="match status" value="1"/>
</dbReference>
<dbReference type="SUPFAM" id="SSF53254">
    <property type="entry name" value="Phosphoglycerate mutase-like"/>
    <property type="match status" value="1"/>
</dbReference>
<sequence length="504" mass="55447">MILFFPGALPTREDTISKSDLSALLGVILYKTWPSLPPCPLLDTTISGGKMYNIERNPAPSIIQSIPWSVSRTFLLCLGARIAKASSCDAGSYLCDAGVTETPPGPLLPVLSPAERLRVGLQPGPYTTLATLLEAGDWCNMPHVTLETYIIPPNEYVLNYVEVIQRHHKRTPYGSNLFYNEDVGWDCTGVGPLYGLKSQTTKGQEAPSVQWQNYVDAQNPFGSGQKGTIVASNCQFPQLTSEGLDDSITHGSDLRAVYGPLLGISDTFQPHEAVFRVTNNPITSQVASGILKGFYPTDTGQTHQVLIQPSAIDSLEPRYSCPRADALRTSFTTGTNGTTWKKHLQKAHNDGTFGALDAISGIRPDDGEWHVSFDHYFDNLKARQCHSKPLPCSLTIKSSCVTEQLADKVYEIGNWEYAYLFRDAPGAIEYAALKFGVWMLELEARLKDIVAGNNKAKYYHNIAHDGSISSLLGFLQVNEMTWPGIVTTPKLELKGKRNYIRAVQ</sequence>
<dbReference type="GO" id="GO:0016791">
    <property type="term" value="F:phosphatase activity"/>
    <property type="evidence" value="ECO:0007669"/>
    <property type="project" value="TreeGrafter"/>
</dbReference>
<dbReference type="InterPro" id="IPR029033">
    <property type="entry name" value="His_PPase_superfam"/>
</dbReference>
<dbReference type="EMBL" id="JAACJK010000006">
    <property type="protein sequence ID" value="KAF5339866.1"/>
    <property type="molecule type" value="Genomic_DNA"/>
</dbReference>
<evidence type="ECO:0008006" key="3">
    <source>
        <dbReference type="Google" id="ProtNLM"/>
    </source>
</evidence>
<comment type="caution">
    <text evidence="1">The sequence shown here is derived from an EMBL/GenBank/DDBJ whole genome shotgun (WGS) entry which is preliminary data.</text>
</comment>
<accession>A0A8H5FK81</accession>